<protein>
    <submittedName>
        <fullName evidence="1">Uncharacterized protein</fullName>
    </submittedName>
</protein>
<name>A0ACC5PKG9_ENTAG</name>
<proteinExistence type="predicted"/>
<sequence length="139" mass="16071">MKMLKRIAAIGAVIIIIFLLIDFSMQKVAERDEGYTQSNLWAYYLYTDRDIRRAPRASESYHFTFTAQDGSQPQESSIVYSTDAPLVEVKNYLASLGYRAVEHNGWSEKWEKEGNVTPYFYISHDSKSHSLTLSKVDFR</sequence>
<evidence type="ECO:0000313" key="2">
    <source>
        <dbReference type="Proteomes" id="UP000610459"/>
    </source>
</evidence>
<evidence type="ECO:0000313" key="1">
    <source>
        <dbReference type="EMBL" id="MBD8125552.1"/>
    </source>
</evidence>
<dbReference type="EMBL" id="JACYNR010000003">
    <property type="protein sequence ID" value="MBD8125552.1"/>
    <property type="molecule type" value="Genomic_DNA"/>
</dbReference>
<organism evidence="1 2">
    <name type="scientific">Enterobacter agglomerans</name>
    <name type="common">Erwinia herbicola</name>
    <name type="synonym">Pantoea agglomerans</name>
    <dbReference type="NCBI Taxonomy" id="549"/>
    <lineage>
        <taxon>Bacteria</taxon>
        <taxon>Pseudomonadati</taxon>
        <taxon>Pseudomonadota</taxon>
        <taxon>Gammaproteobacteria</taxon>
        <taxon>Enterobacterales</taxon>
        <taxon>Erwiniaceae</taxon>
        <taxon>Pantoea</taxon>
        <taxon>Pantoea agglomerans group</taxon>
    </lineage>
</organism>
<accession>A0ACC5PKG9</accession>
<reference evidence="1 2" key="1">
    <citation type="journal article" date="2020" name="FEMS Microbiol. Ecol.">
        <title>Temporal dynamics of bacterial communities during seed development and maturation.</title>
        <authorList>
            <person name="Chesneau G."/>
            <person name="Torres-Cortes G."/>
            <person name="Briand M."/>
            <person name="Darrasse A."/>
            <person name="Preveaux A."/>
            <person name="Marais C."/>
            <person name="Jacques M.A."/>
            <person name="Shade A."/>
            <person name="Barret M."/>
        </authorList>
    </citation>
    <scope>NUCLEOTIDE SEQUENCE [LARGE SCALE GENOMIC DNA]</scope>
    <source>
        <strain evidence="1 2">CFBP13709</strain>
    </source>
</reference>
<keyword evidence="2" id="KW-1185">Reference proteome</keyword>
<gene>
    <name evidence="1" type="ORF">IFT41_05375</name>
</gene>
<dbReference type="Proteomes" id="UP000610459">
    <property type="component" value="Unassembled WGS sequence"/>
</dbReference>
<comment type="caution">
    <text evidence="1">The sequence shown here is derived from an EMBL/GenBank/DDBJ whole genome shotgun (WGS) entry which is preliminary data.</text>
</comment>